<name>A0A812DJT5_ACAPH</name>
<comment type="caution">
    <text evidence="4">The sequence shown here is derived from an EMBL/GenBank/DDBJ whole genome shotgun (WGS) entry which is preliminary data.</text>
</comment>
<reference evidence="4" key="1">
    <citation type="submission" date="2021-01" db="EMBL/GenBank/DDBJ databases">
        <authorList>
            <person name="Li R."/>
            <person name="Bekaert M."/>
        </authorList>
    </citation>
    <scope>NUCLEOTIDE SEQUENCE</scope>
    <source>
        <strain evidence="4">Farmed</strain>
    </source>
</reference>
<feature type="domain" description="ARID" evidence="3">
    <location>
        <begin position="231"/>
        <end position="320"/>
    </location>
</feature>
<dbReference type="InterPro" id="IPR042778">
    <property type="entry name" value="ZCWPW1/ZCWPW2"/>
</dbReference>
<evidence type="ECO:0000259" key="3">
    <source>
        <dbReference type="PROSITE" id="PS51011"/>
    </source>
</evidence>
<protein>
    <submittedName>
        <fullName evidence="4">Uncharacterized protein</fullName>
    </submittedName>
</protein>
<keyword evidence="5" id="KW-1185">Reference proteome</keyword>
<dbReference type="AlphaFoldDB" id="A0A812DJT5"/>
<dbReference type="SMART" id="SM00293">
    <property type="entry name" value="PWWP"/>
    <property type="match status" value="1"/>
</dbReference>
<evidence type="ECO:0000313" key="4">
    <source>
        <dbReference type="EMBL" id="CAE1305234.1"/>
    </source>
</evidence>
<dbReference type="Proteomes" id="UP000597762">
    <property type="component" value="Unassembled WGS sequence"/>
</dbReference>
<dbReference type="PROSITE" id="PS51011">
    <property type="entry name" value="ARID"/>
    <property type="match status" value="1"/>
</dbReference>
<sequence>MRQKDLHVVILGLQLGDLVWGKMETFHKWPALITCDPICGQFVYSELGYEVQYHVEFLGAKHSHAWIKGYCIELYSETVFKNDLSSTKKSKKKKSQISRNLKQYNQLQNAIKEANALVDVTNSRRMECCVFENADGKALLAKSQRKFTEYMEFPINKSTNKTCNKNDSTIVQICSKPNRCCIQQNSPSKTQNSNEQTEPFLMSCYNNTESNNSLLTLTPQQRLSFDIEVYKKSEVAFTVDLKQFLARNNLHLENTYWENVPVNTYQLFQVVNEFGGYEMVTQKAKWSNIYREITNTYEKYKGKLEKKDKSFILEKIQKKPKIVQHKPDDDIFCSLYQKFEELENANRMCYFEEEIKSAQKELGICIRFHDEPAPVCPLLEYKFPLIDSAFSDDSQAQIAEGFQVPDIFAFESHLDKYWTPNSSNHSKTDPDNASINLEDLHDLRDQIELISYEINQ</sequence>
<dbReference type="GO" id="GO:0005634">
    <property type="term" value="C:nucleus"/>
    <property type="evidence" value="ECO:0007669"/>
    <property type="project" value="TreeGrafter"/>
</dbReference>
<dbReference type="SUPFAM" id="SSF46774">
    <property type="entry name" value="ARID-like"/>
    <property type="match status" value="1"/>
</dbReference>
<dbReference type="SUPFAM" id="SSF63748">
    <property type="entry name" value="Tudor/PWWP/MBT"/>
    <property type="match status" value="1"/>
</dbReference>
<evidence type="ECO:0000256" key="1">
    <source>
        <dbReference type="SAM" id="Coils"/>
    </source>
</evidence>
<dbReference type="Gene3D" id="1.10.150.60">
    <property type="entry name" value="ARID DNA-binding domain"/>
    <property type="match status" value="1"/>
</dbReference>
<feature type="domain" description="PWWP" evidence="2">
    <location>
        <begin position="15"/>
        <end position="67"/>
    </location>
</feature>
<dbReference type="GO" id="GO:0003677">
    <property type="term" value="F:DNA binding"/>
    <property type="evidence" value="ECO:0007669"/>
    <property type="project" value="InterPro"/>
</dbReference>
<dbReference type="PANTHER" id="PTHR15999:SF6">
    <property type="entry name" value="ZINC FINGER CW-TYPE PWWP DOMAIN PROTEIN 2"/>
    <property type="match status" value="1"/>
</dbReference>
<dbReference type="Pfam" id="PF01388">
    <property type="entry name" value="ARID"/>
    <property type="match status" value="1"/>
</dbReference>
<organism evidence="4 5">
    <name type="scientific">Acanthosepion pharaonis</name>
    <name type="common">Pharaoh cuttlefish</name>
    <name type="synonym">Sepia pharaonis</name>
    <dbReference type="NCBI Taxonomy" id="158019"/>
    <lineage>
        <taxon>Eukaryota</taxon>
        <taxon>Metazoa</taxon>
        <taxon>Spiralia</taxon>
        <taxon>Lophotrochozoa</taxon>
        <taxon>Mollusca</taxon>
        <taxon>Cephalopoda</taxon>
        <taxon>Coleoidea</taxon>
        <taxon>Decapodiformes</taxon>
        <taxon>Sepiida</taxon>
        <taxon>Sepiina</taxon>
        <taxon>Sepiidae</taxon>
        <taxon>Acanthosepion</taxon>
    </lineage>
</organism>
<dbReference type="InterPro" id="IPR001606">
    <property type="entry name" value="ARID_dom"/>
</dbReference>
<dbReference type="CDD" id="cd16100">
    <property type="entry name" value="ARID"/>
    <property type="match status" value="1"/>
</dbReference>
<proteinExistence type="predicted"/>
<keyword evidence="1" id="KW-0175">Coiled coil</keyword>
<accession>A0A812DJT5</accession>
<evidence type="ECO:0000259" key="2">
    <source>
        <dbReference type="PROSITE" id="PS50812"/>
    </source>
</evidence>
<feature type="coiled-coil region" evidence="1">
    <location>
        <begin position="97"/>
        <end position="124"/>
    </location>
</feature>
<dbReference type="Pfam" id="PF00855">
    <property type="entry name" value="PWWP"/>
    <property type="match status" value="1"/>
</dbReference>
<dbReference type="PROSITE" id="PS50812">
    <property type="entry name" value="PWWP"/>
    <property type="match status" value="1"/>
</dbReference>
<gene>
    <name evidence="4" type="ORF">SPHA_57717</name>
</gene>
<dbReference type="PANTHER" id="PTHR15999">
    <property type="entry name" value="ZINC FINGER CW-TYPE PWWP DOMAIN PROTEIN 1"/>
    <property type="match status" value="1"/>
</dbReference>
<dbReference type="SMART" id="SM00501">
    <property type="entry name" value="BRIGHT"/>
    <property type="match status" value="1"/>
</dbReference>
<dbReference type="EMBL" id="CAHIKZ030003900">
    <property type="protein sequence ID" value="CAE1305234.1"/>
    <property type="molecule type" value="Genomic_DNA"/>
</dbReference>
<dbReference type="InterPro" id="IPR000313">
    <property type="entry name" value="PWWP_dom"/>
</dbReference>
<dbReference type="InterPro" id="IPR036431">
    <property type="entry name" value="ARID_dom_sf"/>
</dbReference>
<dbReference type="OrthoDB" id="757982at2759"/>
<evidence type="ECO:0000313" key="5">
    <source>
        <dbReference type="Proteomes" id="UP000597762"/>
    </source>
</evidence>
<dbReference type="Gene3D" id="2.30.30.140">
    <property type="match status" value="1"/>
</dbReference>